<evidence type="ECO:0000256" key="2">
    <source>
        <dbReference type="ARBA" id="ARBA00039140"/>
    </source>
</evidence>
<dbReference type="EMBL" id="FOUI01000008">
    <property type="protein sequence ID" value="SFM57408.1"/>
    <property type="molecule type" value="Genomic_DNA"/>
</dbReference>
<evidence type="ECO:0000313" key="6">
    <source>
        <dbReference type="EMBL" id="SFM57408.1"/>
    </source>
</evidence>
<dbReference type="PANTHER" id="PTHR42872:SF6">
    <property type="entry name" value="PROTEIN-GLUTAMATE METHYLESTERASE_PROTEIN-GLUTAMINE GLUTAMINASE"/>
    <property type="match status" value="1"/>
</dbReference>
<dbReference type="RefSeq" id="WP_093475738.1">
    <property type="nucleotide sequence ID" value="NZ_FOUI01000008.1"/>
</dbReference>
<dbReference type="EC" id="3.1.1.61" evidence="2"/>
<keyword evidence="1 4" id="KW-0378">Hydrolase</keyword>
<name>A0A1I4RYS8_9GAMM</name>
<dbReference type="GO" id="GO:0008984">
    <property type="term" value="F:protein-glutamate methylesterase activity"/>
    <property type="evidence" value="ECO:0007669"/>
    <property type="project" value="UniProtKB-EC"/>
</dbReference>
<gene>
    <name evidence="6" type="ORF">SAMN05216217_10865</name>
</gene>
<dbReference type="Pfam" id="PF01339">
    <property type="entry name" value="CheB_methylest"/>
    <property type="match status" value="1"/>
</dbReference>
<protein>
    <recommendedName>
        <fullName evidence="2">protein-glutamate methylesterase</fullName>
        <ecNumber evidence="2">3.1.1.61</ecNumber>
    </recommendedName>
</protein>
<dbReference type="GO" id="GO:0006935">
    <property type="term" value="P:chemotaxis"/>
    <property type="evidence" value="ECO:0007669"/>
    <property type="project" value="UniProtKB-UniRule"/>
</dbReference>
<dbReference type="PANTHER" id="PTHR42872">
    <property type="entry name" value="PROTEIN-GLUTAMATE METHYLESTERASE/PROTEIN-GLUTAMINE GLUTAMINASE"/>
    <property type="match status" value="1"/>
</dbReference>
<keyword evidence="7" id="KW-1185">Reference proteome</keyword>
<evidence type="ECO:0000259" key="5">
    <source>
        <dbReference type="PROSITE" id="PS50122"/>
    </source>
</evidence>
<dbReference type="GO" id="GO:0000156">
    <property type="term" value="F:phosphorelay response regulator activity"/>
    <property type="evidence" value="ECO:0007669"/>
    <property type="project" value="InterPro"/>
</dbReference>
<comment type="catalytic activity">
    <reaction evidence="3">
        <text>[protein]-L-glutamate 5-O-methyl ester + H2O = L-glutamyl-[protein] + methanol + H(+)</text>
        <dbReference type="Rhea" id="RHEA:23236"/>
        <dbReference type="Rhea" id="RHEA-COMP:10208"/>
        <dbReference type="Rhea" id="RHEA-COMP:10311"/>
        <dbReference type="ChEBI" id="CHEBI:15377"/>
        <dbReference type="ChEBI" id="CHEBI:15378"/>
        <dbReference type="ChEBI" id="CHEBI:17790"/>
        <dbReference type="ChEBI" id="CHEBI:29973"/>
        <dbReference type="ChEBI" id="CHEBI:82795"/>
        <dbReference type="EC" id="3.1.1.61"/>
    </reaction>
</comment>
<dbReference type="SUPFAM" id="SSF52738">
    <property type="entry name" value="Methylesterase CheB, C-terminal domain"/>
    <property type="match status" value="1"/>
</dbReference>
<dbReference type="GO" id="GO:0005737">
    <property type="term" value="C:cytoplasm"/>
    <property type="evidence" value="ECO:0007669"/>
    <property type="project" value="InterPro"/>
</dbReference>
<proteinExistence type="predicted"/>
<feature type="active site" evidence="4">
    <location>
        <position position="134"/>
    </location>
</feature>
<feature type="domain" description="CheB-type methylesterase" evidence="5">
    <location>
        <begin position="131"/>
        <end position="311"/>
    </location>
</feature>
<sequence length="318" mass="34808">MTEPAGAGIGLLVCQPERRRRLAAELLEMGYVLAFDGDPFTLTAEAVEQLRPGVWLLEMSDDWALTDLLLEQAGVPVFCGAGDMPVTDSEDYPRWRRRLQQRLGEVLGVPHNVARPVVGEHGTQAWSVWLLAASMGGPAAVKAFLDRLPADLPVGFIYAQHIDPGFEQQLPRIVGRDNGWEVVNCHNGQAIGCGQVLIAPIGQRVHFSADRRARLLAQPWPGPYQPSIEVLLDELGRSFQPACGAIIFSGMGEDGVEACARLRERGIEIWTQDASATCTVMPDAVYQAGHSTLQGTPEQLADALQDWLQHESPARDYQ</sequence>
<dbReference type="STRING" id="1720063.SAMN05216217_10865"/>
<feature type="active site" evidence="4">
    <location>
        <position position="254"/>
    </location>
</feature>
<evidence type="ECO:0000313" key="7">
    <source>
        <dbReference type="Proteomes" id="UP000243629"/>
    </source>
</evidence>
<dbReference type="OrthoDB" id="9793421at2"/>
<dbReference type="InterPro" id="IPR000673">
    <property type="entry name" value="Sig_transdc_resp-reg_Me-estase"/>
</dbReference>
<dbReference type="InterPro" id="IPR035909">
    <property type="entry name" value="CheB_C"/>
</dbReference>
<dbReference type="Gene3D" id="3.40.50.180">
    <property type="entry name" value="Methylesterase CheB, C-terminal domain"/>
    <property type="match status" value="1"/>
</dbReference>
<organism evidence="6 7">
    <name type="scientific">Halopseudomonas yangmingensis</name>
    <dbReference type="NCBI Taxonomy" id="1720063"/>
    <lineage>
        <taxon>Bacteria</taxon>
        <taxon>Pseudomonadati</taxon>
        <taxon>Pseudomonadota</taxon>
        <taxon>Gammaproteobacteria</taxon>
        <taxon>Pseudomonadales</taxon>
        <taxon>Pseudomonadaceae</taxon>
        <taxon>Halopseudomonas</taxon>
    </lineage>
</organism>
<feature type="active site" evidence="4">
    <location>
        <position position="161"/>
    </location>
</feature>
<dbReference type="PROSITE" id="PS50122">
    <property type="entry name" value="CHEB"/>
    <property type="match status" value="1"/>
</dbReference>
<evidence type="ECO:0000256" key="4">
    <source>
        <dbReference type="PROSITE-ProRule" id="PRU00050"/>
    </source>
</evidence>
<keyword evidence="4" id="KW-0145">Chemotaxis</keyword>
<evidence type="ECO:0000256" key="1">
    <source>
        <dbReference type="ARBA" id="ARBA00022801"/>
    </source>
</evidence>
<dbReference type="AlphaFoldDB" id="A0A1I4RYS8"/>
<reference evidence="7" key="1">
    <citation type="submission" date="2016-10" db="EMBL/GenBank/DDBJ databases">
        <authorList>
            <person name="Varghese N."/>
            <person name="Submissions S."/>
        </authorList>
    </citation>
    <scope>NUCLEOTIDE SEQUENCE [LARGE SCALE GENOMIC DNA]</scope>
    <source>
        <strain evidence="7">DSM 24213</strain>
    </source>
</reference>
<evidence type="ECO:0000256" key="3">
    <source>
        <dbReference type="ARBA" id="ARBA00048267"/>
    </source>
</evidence>
<dbReference type="Proteomes" id="UP000243629">
    <property type="component" value="Unassembled WGS sequence"/>
</dbReference>
<accession>A0A1I4RYS8</accession>